<gene>
    <name evidence="1" type="ORF">C488_21127</name>
</gene>
<dbReference type="AlphaFoldDB" id="L9Y3K7"/>
<evidence type="ECO:0000313" key="1">
    <source>
        <dbReference type="EMBL" id="ELY68271.1"/>
    </source>
</evidence>
<name>L9Y3K7_NATP1</name>
<comment type="caution">
    <text evidence="1">The sequence shown here is derived from an EMBL/GenBank/DDBJ whole genome shotgun (WGS) entry which is preliminary data.</text>
</comment>
<keyword evidence="2" id="KW-1185">Reference proteome</keyword>
<accession>L9Y3K7</accession>
<sequence>MDWSFILRFDRISFTPLPVIVAVVVDLLHCDRGFRGDIVWEVLRSLLDRVFLVLLFSKTCFALPILGKFLGVTSDVPE</sequence>
<proteinExistence type="predicted"/>
<dbReference type="Proteomes" id="UP000011593">
    <property type="component" value="Unassembled WGS sequence"/>
</dbReference>
<reference evidence="1 2" key="1">
    <citation type="journal article" date="2014" name="PLoS Genet.">
        <title>Phylogenetically driven sequencing of extremely halophilic archaea reveals strategies for static and dynamic osmo-response.</title>
        <authorList>
            <person name="Becker E.A."/>
            <person name="Seitzer P.M."/>
            <person name="Tritt A."/>
            <person name="Larsen D."/>
            <person name="Krusor M."/>
            <person name="Yao A.I."/>
            <person name="Wu D."/>
            <person name="Madern D."/>
            <person name="Eisen J.A."/>
            <person name="Darling A.E."/>
            <person name="Facciotti M.T."/>
        </authorList>
    </citation>
    <scope>NUCLEOTIDE SEQUENCE [LARGE SCALE GENOMIC DNA]</scope>
    <source>
        <strain evidence="1 2">DSM 15624</strain>
    </source>
</reference>
<organism evidence="1 2">
    <name type="scientific">Natrinema pellirubrum (strain DSM 15624 / CIP 106293 / JCM 10476 / NCIMB 786 / 157)</name>
    <dbReference type="NCBI Taxonomy" id="797303"/>
    <lineage>
        <taxon>Archaea</taxon>
        <taxon>Methanobacteriati</taxon>
        <taxon>Methanobacteriota</taxon>
        <taxon>Stenosarchaea group</taxon>
        <taxon>Halobacteria</taxon>
        <taxon>Halobacteriales</taxon>
        <taxon>Natrialbaceae</taxon>
        <taxon>Natrinema</taxon>
    </lineage>
</organism>
<evidence type="ECO:0000313" key="2">
    <source>
        <dbReference type="Proteomes" id="UP000011593"/>
    </source>
</evidence>
<protein>
    <submittedName>
        <fullName evidence="1">Uncharacterized protein</fullName>
    </submittedName>
</protein>
<dbReference type="EMBL" id="AOIE01000133">
    <property type="protein sequence ID" value="ELY68271.1"/>
    <property type="molecule type" value="Genomic_DNA"/>
</dbReference>